<proteinExistence type="predicted"/>
<sequence>MGTAKWADPLAVAAGCNPGLASWGPLRARRDALAESGSGLGRVLILGATGMAGRLAVANAAALGADTVVAVGRNTDALAELAARGDSVRTVALSGTADDAAAIASSLADGPPTTVLDFVWGPVAERTFTALAPIVGDAEVVHIQIGEGAGTTAAVPGALLRGCRYLLRGSGIGSVDPASLFASVAEFIEMIASGAVAIDYRSYPLSQVGTAWAATGPHRAVVVPG</sequence>
<evidence type="ECO:0000313" key="2">
    <source>
        <dbReference type="Proteomes" id="UP000444980"/>
    </source>
</evidence>
<dbReference type="AlphaFoldDB" id="A0A7I9UXT5"/>
<comment type="caution">
    <text evidence="1">The sequence shown here is derived from an EMBL/GenBank/DDBJ whole genome shotgun (WGS) entry which is preliminary data.</text>
</comment>
<protein>
    <recommendedName>
        <fullName evidence="3">Oxidoreductase</fullName>
    </recommendedName>
</protein>
<dbReference type="Gene3D" id="3.40.50.720">
    <property type="entry name" value="NAD(P)-binding Rossmann-like Domain"/>
    <property type="match status" value="1"/>
</dbReference>
<gene>
    <name evidence="1" type="ORF">nbrc107697_16690</name>
</gene>
<keyword evidence="2" id="KW-1185">Reference proteome</keyword>
<dbReference type="RefSeq" id="WP_228460741.1">
    <property type="nucleotide sequence ID" value="NZ_BJOU01000001.1"/>
</dbReference>
<accession>A0A7I9UXT5</accession>
<dbReference type="InterPro" id="IPR036291">
    <property type="entry name" value="NAD(P)-bd_dom_sf"/>
</dbReference>
<dbReference type="Proteomes" id="UP000444980">
    <property type="component" value="Unassembled WGS sequence"/>
</dbReference>
<evidence type="ECO:0008006" key="3">
    <source>
        <dbReference type="Google" id="ProtNLM"/>
    </source>
</evidence>
<evidence type="ECO:0000313" key="1">
    <source>
        <dbReference type="EMBL" id="GED97630.1"/>
    </source>
</evidence>
<reference evidence="2" key="1">
    <citation type="submission" date="2019-06" db="EMBL/GenBank/DDBJ databases">
        <title>Gordonia isolated from sludge of a wastewater treatment plant.</title>
        <authorList>
            <person name="Tamura T."/>
            <person name="Aoyama K."/>
            <person name="Kang Y."/>
            <person name="Saito S."/>
            <person name="Akiyama N."/>
            <person name="Yazawa K."/>
            <person name="Gonoi T."/>
            <person name="Mikami Y."/>
        </authorList>
    </citation>
    <scope>NUCLEOTIDE SEQUENCE [LARGE SCALE GENOMIC DNA]</scope>
    <source>
        <strain evidence="2">NBRC 107697</strain>
    </source>
</reference>
<dbReference type="EMBL" id="BJOU01000001">
    <property type="protein sequence ID" value="GED97630.1"/>
    <property type="molecule type" value="Genomic_DNA"/>
</dbReference>
<dbReference type="SUPFAM" id="SSF51735">
    <property type="entry name" value="NAD(P)-binding Rossmann-fold domains"/>
    <property type="match status" value="1"/>
</dbReference>
<name>A0A7I9UXT5_9ACTN</name>
<organism evidence="1 2">
    <name type="scientific">Gordonia crocea</name>
    <dbReference type="NCBI Taxonomy" id="589162"/>
    <lineage>
        <taxon>Bacteria</taxon>
        <taxon>Bacillati</taxon>
        <taxon>Actinomycetota</taxon>
        <taxon>Actinomycetes</taxon>
        <taxon>Mycobacteriales</taxon>
        <taxon>Gordoniaceae</taxon>
        <taxon>Gordonia</taxon>
    </lineage>
</organism>